<dbReference type="InterPro" id="IPR004843">
    <property type="entry name" value="Calcineurin-like_PHP"/>
</dbReference>
<organism evidence="3 4">
    <name type="scientific">Paenibacillus dokdonensis</name>
    <dbReference type="NCBI Taxonomy" id="2567944"/>
    <lineage>
        <taxon>Bacteria</taxon>
        <taxon>Bacillati</taxon>
        <taxon>Bacillota</taxon>
        <taxon>Bacilli</taxon>
        <taxon>Bacillales</taxon>
        <taxon>Paenibacillaceae</taxon>
        <taxon>Paenibacillus</taxon>
    </lineage>
</organism>
<accession>A0ABU6GTL8</accession>
<dbReference type="InterPro" id="IPR029052">
    <property type="entry name" value="Metallo-depent_PP-like"/>
</dbReference>
<dbReference type="CDD" id="cd07385">
    <property type="entry name" value="MPP_YkuE_C"/>
    <property type="match status" value="1"/>
</dbReference>
<dbReference type="InterPro" id="IPR051158">
    <property type="entry name" value="Metallophosphoesterase_sf"/>
</dbReference>
<keyword evidence="1" id="KW-0472">Membrane</keyword>
<dbReference type="PANTHER" id="PTHR31302:SF25">
    <property type="entry name" value="PHOSPHOESTERASE"/>
    <property type="match status" value="1"/>
</dbReference>
<evidence type="ECO:0000313" key="3">
    <source>
        <dbReference type="EMBL" id="MEC0243078.1"/>
    </source>
</evidence>
<proteinExistence type="predicted"/>
<dbReference type="RefSeq" id="WP_326090820.1">
    <property type="nucleotide sequence ID" value="NZ_JARLKZ010000021.1"/>
</dbReference>
<feature type="transmembrane region" description="Helical" evidence="1">
    <location>
        <begin position="12"/>
        <end position="32"/>
    </location>
</feature>
<dbReference type="SUPFAM" id="SSF56300">
    <property type="entry name" value="Metallo-dependent phosphatases"/>
    <property type="match status" value="1"/>
</dbReference>
<feature type="domain" description="Calcineurin-like phosphoesterase" evidence="2">
    <location>
        <begin position="59"/>
        <end position="224"/>
    </location>
</feature>
<dbReference type="EMBL" id="JARLKZ010000021">
    <property type="protein sequence ID" value="MEC0243078.1"/>
    <property type="molecule type" value="Genomic_DNA"/>
</dbReference>
<dbReference type="PANTHER" id="PTHR31302">
    <property type="entry name" value="TRANSMEMBRANE PROTEIN WITH METALLOPHOSPHOESTERASE DOMAIN-RELATED"/>
    <property type="match status" value="1"/>
</dbReference>
<evidence type="ECO:0000313" key="4">
    <source>
        <dbReference type="Proteomes" id="UP001344632"/>
    </source>
</evidence>
<evidence type="ECO:0000256" key="1">
    <source>
        <dbReference type="SAM" id="Phobius"/>
    </source>
</evidence>
<keyword evidence="1" id="KW-1133">Transmembrane helix</keyword>
<keyword evidence="4" id="KW-1185">Reference proteome</keyword>
<dbReference type="Proteomes" id="UP001344632">
    <property type="component" value="Unassembled WGS sequence"/>
</dbReference>
<dbReference type="Gene3D" id="3.60.21.10">
    <property type="match status" value="1"/>
</dbReference>
<reference evidence="3 4" key="1">
    <citation type="submission" date="2023-03" db="EMBL/GenBank/DDBJ databases">
        <title>Bacillus Genome Sequencing.</title>
        <authorList>
            <person name="Dunlap C."/>
        </authorList>
    </citation>
    <scope>NUCLEOTIDE SEQUENCE [LARGE SCALE GENOMIC DNA]</scope>
    <source>
        <strain evidence="3 4">BD-525</strain>
    </source>
</reference>
<name>A0ABU6GTL8_9BACL</name>
<sequence>MKLKHKKPASFNLFILFTAVLLLAAGSIYYYARQIEPNLLRIEKVNISTPSVTADLNGMRIIQISDLHLGKFYSLDKLGSLVTRINSLQPDLVVFTGDLLDNFSQYRDSDKVAPILKQIKTTLGKYAVYGNHDQGGGGKHQYLRLMSDSGFKVLVNENIVLKVGRSKLNIAGLDDFLLGSPDLKSTFKQVATDSFDLLLVHEPDVADRLGSYPVDLQLSGHSHGGQVQLPGYGSLYTPPLARKYTEGLYTFYRQSRKPSYLYVNRGIGTTRLPFRFDSIPELTLLTLQQPVTH</sequence>
<gene>
    <name evidence="3" type="ORF">P4H66_25025</name>
</gene>
<keyword evidence="1" id="KW-0812">Transmembrane</keyword>
<comment type="caution">
    <text evidence="3">The sequence shown here is derived from an EMBL/GenBank/DDBJ whole genome shotgun (WGS) entry which is preliminary data.</text>
</comment>
<dbReference type="Pfam" id="PF00149">
    <property type="entry name" value="Metallophos"/>
    <property type="match status" value="1"/>
</dbReference>
<protein>
    <submittedName>
        <fullName evidence="3">Metallophosphoesterase</fullName>
    </submittedName>
</protein>
<evidence type="ECO:0000259" key="2">
    <source>
        <dbReference type="Pfam" id="PF00149"/>
    </source>
</evidence>